<gene>
    <name evidence="2" type="ORF">E1269_07865</name>
</gene>
<evidence type="ECO:0008006" key="4">
    <source>
        <dbReference type="Google" id="ProtNLM"/>
    </source>
</evidence>
<accession>A0A4R5DEJ2</accession>
<dbReference type="RefSeq" id="WP_131893118.1">
    <property type="nucleotide sequence ID" value="NZ_SMKZ01000008.1"/>
</dbReference>
<dbReference type="AlphaFoldDB" id="A0A4R5DEJ2"/>
<dbReference type="InParanoid" id="A0A4R5DEJ2"/>
<comment type="caution">
    <text evidence="2">The sequence shown here is derived from an EMBL/GenBank/DDBJ whole genome shotgun (WGS) entry which is preliminary data.</text>
</comment>
<sequence length="175" mass="18423">MMTLVGCADEPAETSTSTANTGSAEPTSDDDGEPTTAPAEAGEDSEAGAEAFVRYYLEALSDGYNHLAVGEIRAHALEACVTCHEWADAYAGTMEQGGTIVSGDATWRVGEIVVSSYEAGANAEVSASVTIGEHTFTESATATPVARPEVTFHFEFVVVRQDDSWAVEEMAESQM</sequence>
<feature type="region of interest" description="Disordered" evidence="1">
    <location>
        <begin position="1"/>
        <end position="46"/>
    </location>
</feature>
<dbReference type="Proteomes" id="UP000294739">
    <property type="component" value="Unassembled WGS sequence"/>
</dbReference>
<evidence type="ECO:0000313" key="2">
    <source>
        <dbReference type="EMBL" id="TDE12199.1"/>
    </source>
</evidence>
<organism evidence="2 3">
    <name type="scientific">Jiangella asiatica</name>
    <dbReference type="NCBI Taxonomy" id="2530372"/>
    <lineage>
        <taxon>Bacteria</taxon>
        <taxon>Bacillati</taxon>
        <taxon>Actinomycetota</taxon>
        <taxon>Actinomycetes</taxon>
        <taxon>Jiangellales</taxon>
        <taxon>Jiangellaceae</taxon>
        <taxon>Jiangella</taxon>
    </lineage>
</organism>
<name>A0A4R5DEJ2_9ACTN</name>
<keyword evidence="3" id="KW-1185">Reference proteome</keyword>
<reference evidence="2 3" key="1">
    <citation type="submission" date="2019-03" db="EMBL/GenBank/DDBJ databases">
        <title>Draft genome sequences of novel Actinobacteria.</title>
        <authorList>
            <person name="Sahin N."/>
            <person name="Ay H."/>
            <person name="Saygin H."/>
        </authorList>
    </citation>
    <scope>NUCLEOTIDE SEQUENCE [LARGE SCALE GENOMIC DNA]</scope>
    <source>
        <strain evidence="2 3">5K138</strain>
    </source>
</reference>
<feature type="compositionally biased region" description="Polar residues" evidence="1">
    <location>
        <begin position="13"/>
        <end position="26"/>
    </location>
</feature>
<proteinExistence type="predicted"/>
<evidence type="ECO:0000256" key="1">
    <source>
        <dbReference type="SAM" id="MobiDB-lite"/>
    </source>
</evidence>
<dbReference type="EMBL" id="SMKZ01000008">
    <property type="protein sequence ID" value="TDE12199.1"/>
    <property type="molecule type" value="Genomic_DNA"/>
</dbReference>
<protein>
    <recommendedName>
        <fullName evidence="4">Nuclear transport factor 2 family protein</fullName>
    </recommendedName>
</protein>
<evidence type="ECO:0000313" key="3">
    <source>
        <dbReference type="Proteomes" id="UP000294739"/>
    </source>
</evidence>